<sequence length="274" mass="29227">MTFLVAGATGTVGRHVVGQLLDAGHPVRALTRDPGRARLPEGAQPVRGDLTEPDSLLPHLEGVTGLHLITFGGDDYAPLTTAARLVELATRAGVRRVTVLCDFYPGPVEEALAASSLTWTLLHPVEFMANTLDWAESVTGDGVIREARTHPSALVHEADIASVAVTALTGDGHGGRAYALTGPEALTPGERVAVLSRVVGREISLVRIGPEEEAERLRALGHDEEYVRFAVQLATEPPEVGTRVVPTVEEVTGRPARGFEAWAEEHRDAFLPRG</sequence>
<evidence type="ECO:0000313" key="4">
    <source>
        <dbReference type="Proteomes" id="UP001356095"/>
    </source>
</evidence>
<dbReference type="EMBL" id="JAUZMY010000018">
    <property type="protein sequence ID" value="MEE2039161.1"/>
    <property type="molecule type" value="Genomic_DNA"/>
</dbReference>
<dbReference type="RefSeq" id="WP_330092940.1">
    <property type="nucleotide sequence ID" value="NZ_JAUZMY010000018.1"/>
</dbReference>
<comment type="caution">
    <text evidence="3">The sequence shown here is derived from an EMBL/GenBank/DDBJ whole genome shotgun (WGS) entry which is preliminary data.</text>
</comment>
<dbReference type="PANTHER" id="PTHR43162">
    <property type="match status" value="1"/>
</dbReference>
<gene>
    <name evidence="3" type="ORF">Q8791_18255</name>
</gene>
<dbReference type="InterPro" id="IPR016040">
    <property type="entry name" value="NAD(P)-bd_dom"/>
</dbReference>
<dbReference type="Proteomes" id="UP001356095">
    <property type="component" value="Unassembled WGS sequence"/>
</dbReference>
<keyword evidence="4" id="KW-1185">Reference proteome</keyword>
<dbReference type="Gene3D" id="3.40.50.720">
    <property type="entry name" value="NAD(P)-binding Rossmann-like Domain"/>
    <property type="match status" value="1"/>
</dbReference>
<dbReference type="InterPro" id="IPR036291">
    <property type="entry name" value="NAD(P)-bd_dom_sf"/>
</dbReference>
<evidence type="ECO:0000259" key="2">
    <source>
        <dbReference type="Pfam" id="PF13460"/>
    </source>
</evidence>
<evidence type="ECO:0000256" key="1">
    <source>
        <dbReference type="SAM" id="MobiDB-lite"/>
    </source>
</evidence>
<dbReference type="InterPro" id="IPR051604">
    <property type="entry name" value="Ergot_Alk_Oxidoreductase"/>
</dbReference>
<feature type="domain" description="NAD(P)-binding" evidence="2">
    <location>
        <begin position="7"/>
        <end position="99"/>
    </location>
</feature>
<dbReference type="Pfam" id="PF13460">
    <property type="entry name" value="NAD_binding_10"/>
    <property type="match status" value="1"/>
</dbReference>
<evidence type="ECO:0000313" key="3">
    <source>
        <dbReference type="EMBL" id="MEE2039161.1"/>
    </source>
</evidence>
<dbReference type="PANTHER" id="PTHR43162:SF1">
    <property type="entry name" value="PRESTALK A DIFFERENTIATION PROTEIN A"/>
    <property type="match status" value="1"/>
</dbReference>
<accession>A0ABU7KA85</accession>
<organism evidence="3 4">
    <name type="scientific">Nocardiopsis codii</name>
    <dbReference type="NCBI Taxonomy" id="3065942"/>
    <lineage>
        <taxon>Bacteria</taxon>
        <taxon>Bacillati</taxon>
        <taxon>Actinomycetota</taxon>
        <taxon>Actinomycetes</taxon>
        <taxon>Streptosporangiales</taxon>
        <taxon>Nocardiopsidaceae</taxon>
        <taxon>Nocardiopsis</taxon>
    </lineage>
</organism>
<feature type="region of interest" description="Disordered" evidence="1">
    <location>
        <begin position="32"/>
        <end position="51"/>
    </location>
</feature>
<reference evidence="3 4" key="1">
    <citation type="submission" date="2023-08" db="EMBL/GenBank/DDBJ databases">
        <authorList>
            <person name="Girao M."/>
            <person name="Carvalho M.F."/>
        </authorList>
    </citation>
    <scope>NUCLEOTIDE SEQUENCE [LARGE SCALE GENOMIC DNA]</scope>
    <source>
        <strain evidence="3 4">CT-R113</strain>
    </source>
</reference>
<protein>
    <submittedName>
        <fullName evidence="3">NAD(P)H-binding protein</fullName>
    </submittedName>
</protein>
<proteinExistence type="predicted"/>
<dbReference type="Gene3D" id="3.90.25.10">
    <property type="entry name" value="UDP-galactose 4-epimerase, domain 1"/>
    <property type="match status" value="1"/>
</dbReference>
<name>A0ABU7KA85_9ACTN</name>
<dbReference type="SUPFAM" id="SSF51735">
    <property type="entry name" value="NAD(P)-binding Rossmann-fold domains"/>
    <property type="match status" value="1"/>
</dbReference>